<accession>A0A815Y8C9</accession>
<keyword evidence="3" id="KW-1185">Reference proteome</keyword>
<name>A0A815Y8C9_ADIRI</name>
<dbReference type="Proteomes" id="UP000663828">
    <property type="component" value="Unassembled WGS sequence"/>
</dbReference>
<sequence length="103" mass="11981">MVTASSSLVEEMETDVTQETNKAKEHEVQNEHESKFRAMFDYSLSTSRYPSLPRWSSSDQLQKKKRLIKHPFYIDFSHAFNNQPVLYDQAASANGQLSKRIIR</sequence>
<evidence type="ECO:0000313" key="2">
    <source>
        <dbReference type="EMBL" id="CAF1567473.1"/>
    </source>
</evidence>
<gene>
    <name evidence="2" type="ORF">XAT740_LOCUS44151</name>
</gene>
<evidence type="ECO:0000256" key="1">
    <source>
        <dbReference type="SAM" id="MobiDB-lite"/>
    </source>
</evidence>
<proteinExistence type="predicted"/>
<evidence type="ECO:0000313" key="3">
    <source>
        <dbReference type="Proteomes" id="UP000663828"/>
    </source>
</evidence>
<feature type="compositionally biased region" description="Basic and acidic residues" evidence="1">
    <location>
        <begin position="21"/>
        <end position="32"/>
    </location>
</feature>
<dbReference type="EMBL" id="CAJNOR010005554">
    <property type="protein sequence ID" value="CAF1567473.1"/>
    <property type="molecule type" value="Genomic_DNA"/>
</dbReference>
<feature type="region of interest" description="Disordered" evidence="1">
    <location>
        <begin position="1"/>
        <end position="32"/>
    </location>
</feature>
<organism evidence="2 3">
    <name type="scientific">Adineta ricciae</name>
    <name type="common">Rotifer</name>
    <dbReference type="NCBI Taxonomy" id="249248"/>
    <lineage>
        <taxon>Eukaryota</taxon>
        <taxon>Metazoa</taxon>
        <taxon>Spiralia</taxon>
        <taxon>Gnathifera</taxon>
        <taxon>Rotifera</taxon>
        <taxon>Eurotatoria</taxon>
        <taxon>Bdelloidea</taxon>
        <taxon>Adinetida</taxon>
        <taxon>Adinetidae</taxon>
        <taxon>Adineta</taxon>
    </lineage>
</organism>
<dbReference type="AlphaFoldDB" id="A0A815Y8C9"/>
<reference evidence="2" key="1">
    <citation type="submission" date="2021-02" db="EMBL/GenBank/DDBJ databases">
        <authorList>
            <person name="Nowell W R."/>
        </authorList>
    </citation>
    <scope>NUCLEOTIDE SEQUENCE</scope>
</reference>
<protein>
    <submittedName>
        <fullName evidence="2">Uncharacterized protein</fullName>
    </submittedName>
</protein>
<comment type="caution">
    <text evidence="2">The sequence shown here is derived from an EMBL/GenBank/DDBJ whole genome shotgun (WGS) entry which is preliminary data.</text>
</comment>